<evidence type="ECO:0000256" key="4">
    <source>
        <dbReference type="ARBA" id="ARBA00022695"/>
    </source>
</evidence>
<keyword evidence="6" id="KW-0255">Endonuclease</keyword>
<dbReference type="InterPro" id="IPR001584">
    <property type="entry name" value="Integrase_cat-core"/>
</dbReference>
<dbReference type="SUPFAM" id="SSF56672">
    <property type="entry name" value="DNA/RNA polymerases"/>
    <property type="match status" value="1"/>
</dbReference>
<dbReference type="Gene3D" id="2.40.70.10">
    <property type="entry name" value="Acid Proteases"/>
    <property type="match status" value="1"/>
</dbReference>
<keyword evidence="2" id="KW-0645">Protease</keyword>
<dbReference type="Pfam" id="PF00078">
    <property type="entry name" value="RVT_1"/>
    <property type="match status" value="1"/>
</dbReference>
<keyword evidence="3" id="KW-0808">Transferase</keyword>
<dbReference type="GO" id="GO:0004519">
    <property type="term" value="F:endonuclease activity"/>
    <property type="evidence" value="ECO:0007669"/>
    <property type="project" value="UniProtKB-KW"/>
</dbReference>
<gene>
    <name evidence="12" type="ORF">PHMEG_0009389</name>
</gene>
<dbReference type="InterPro" id="IPR036397">
    <property type="entry name" value="RNaseH_sf"/>
</dbReference>
<dbReference type="InterPro" id="IPR041373">
    <property type="entry name" value="RT_RNaseH"/>
</dbReference>
<organism evidence="12 13">
    <name type="scientific">Phytophthora megakarya</name>
    <dbReference type="NCBI Taxonomy" id="4795"/>
    <lineage>
        <taxon>Eukaryota</taxon>
        <taxon>Sar</taxon>
        <taxon>Stramenopiles</taxon>
        <taxon>Oomycota</taxon>
        <taxon>Peronosporomycetes</taxon>
        <taxon>Peronosporales</taxon>
        <taxon>Peronosporaceae</taxon>
        <taxon>Phytophthora</taxon>
    </lineage>
</organism>
<dbReference type="InterPro" id="IPR012337">
    <property type="entry name" value="RNaseH-like_sf"/>
</dbReference>
<dbReference type="GO" id="GO:0015074">
    <property type="term" value="P:DNA integration"/>
    <property type="evidence" value="ECO:0007669"/>
    <property type="project" value="InterPro"/>
</dbReference>
<feature type="region of interest" description="Disordered" evidence="9">
    <location>
        <begin position="792"/>
        <end position="818"/>
    </location>
</feature>
<dbReference type="Pfam" id="PF17917">
    <property type="entry name" value="RT_RNaseH"/>
    <property type="match status" value="1"/>
</dbReference>
<sequence>MLRMRALKLSPRLAPMARTKVITVTTTAGGVVTGSQTPDQTPDQVQNEEAENEETKQSEPGDIPDDNAENNFSNERGDRDVSNSVEETKESEASDALTPQVTALTTFMQQLAATVARMDARLDQLSTNNTATAPVDARGPMQTEEATTSPSGSRPPPPATGATGRSPPALTSRHAPYQPPHDGDDGGDDASSDGDDSLSSSDESNGSGAGDGGRGRRPARMSTNRAFLRDRRRTIRDLDLPTFLPTPETSVSTWMARVDLALEGARVSGRGDWTNEELYYILGNKLQASAARWWVQQDRKLRDHERTWTRLKSSLLRRYGERPDKSMAEWRISQRRMLPGETYADFAASLRDLCGNNRIKERVLLAQFYRCLDKTTRLLVKQRPKPRTLEEAVDKATEIDDPIDNVARGMENIGQPFVTAPATYVVSATGTTGHMTLIPGVGSAEVTEEEKIACFTNSRGVYNKFTGLWEAPKGREWNGRIWAPRPRNRAAPVVTPPAAVAVPKRSVMPKTKAIARINMAAAADCDSEEFGNDDYEADTTTSPPPVKKQKVVARRQKAVTRQCPDEEARARNDEYLAKRNLERQAQGNENRASPWAAKVVGNQVGRTDVEASSATVIGNTSKGMDGMDVPSNEWGVAAIRRVVNARLDEELAAGDSERAKRYVGTVRPAMTALRYQYSANTDYGKDGRTEEGAATCAVTEASAVVTRPVALTQSEGVVTSERGGSTGDVAVSEDGGATGDVTVSEEGGNVVNEMATALDDVSAELATLELGLELTDEMMVKMGSVAKVRRAAKQSRRGAKQRRVQQWRRKQAKDVSGGDEVTRAVAELEAKRVTRRQRHVGEAREALIVRREQRAVSGEVRASEHARVNLVQRNDGMIVTNANGVVGASAEASDGLPTAEVLVDGMRRHVKIDSGARYSVAGTDWMLRGERKRGDAPVECVEGIGGFLLDVLGVWAFDMVNVYGQNVKVEACIVEGCTSEFLMGVDFLERHRAIMDFDRGEVRYDERGHEVIIPFRTTDEKDDPKVAAVRLASATNLHKRAVQPVEVAIAAPDGEVGIFMPTVDNGAVMLAAAVTKAQNGKALIPAVNAYGGRIKLPSRKELGVWIPVKSDIELLESSGELGSDRVQAWLDVLGDTTTPLDDEDQVNIGTDDGNARTLVIKLLRAYRSLTNAQEDCPPATTLDVEHHIDTGDAAPVMMKRRRQAQTEDAVVDNNVDAMLSAGVIERGNGAWGFPVVLTLESLGGARLFTTLDLKAGYWQIRVAKEDRDKTAFTTKRGLYRFKRMPFGLTNAPATFQRLMNGVLRGLTWLTCLVYLDDIIIFTRGGIGRHVVELAGVLERLRAAGLSLKLKKCTFATTAMEYLGHHLSSRGVQPADRLVTAVRAFPRPADTTESNVSYTWPGIIAFGSIVEPLTRLLKKDVLWEWTEAQEFAFTRIKILLTTQPLLLYPNFELPFRLVTDASKVGLGACLQQDHGHGWQPIAYASKVNSHAEANYSITELECAAVVWSVKHFRPYLYGRTFTIVTDHSALRWLMTRPNLAGRLHRWSLTLQEYEFDILYRPGATNVVADALSRAPAAVLMAVGRRGRATRRAATKAMVPMVLTSETTTIDGVARDAETGGVFHDHAADGNATDEQVVNMANSTTIDAIAKIPATVTAVLSSSADGLANAVAKDDATAGDAIKTVTVTGSKRARKAAVPATRRSARIQGRAQQHVHWAATVPDTIDEVLNAGRPTTTENARAMATTGAPDRALEQGRAQQHVHWAATVPDAIDEVLNAGRPTTTENARAMATTGAPDRALEMAAATGTTERTETRTTPGTTSRTKTPTKLAEQAPSPRMGAVRADERRATKTTTGAKAKAPTRVKPTPPTKKRATGDNLAENLAVAADGTSHLDDMGDDSNDVPAEDYTLQVSDDEVMAAQKSSKFVKRLMAASKYGSMEVANKYGLVTVKTANGWRVVLPPTLWSAVFKEMHGSVWSGHLRGAHTYGRVAQLYWWPGLYREVKRWVRGCQECGSRKAKPREVIPPLRSLRGGAVGDRWALDVAGPFPVADGGDRYVIAAVEYITRYAVASCVTQHTAENVATFLMQEVVLRFGVFRELLTDGAPELAGKVIEELVQLLQAHQVNPVPYRPQFIGLVERFHRTWKDCVSTFMQDERQPDWNLWVKFAVYSYNSARHSTVALSPNELMMGRRLRAPNELLRRTEVMEAGELPTYHVNLLQAMARSHECAEQARQREQVRQARYYNRRTRNKREFRKGDLVWMYNPPRGKNATKFVHQWMGPLRILDPAGYDNFLLTREDRTGTVETVIAHVSFLISYHYPEPLLAQVARDIDEELAFEDQTPTRDGSTAPAPVLATTADAAWTTQTGGAKRVRTAAECAAGHDHTRGLLVERRRRRRRNRAGQYILEYELYPCEDPRHWTTGDGHLWLDGGRTRARWTSVAEYERLYRDDRVVEDPGDEEVV</sequence>
<evidence type="ECO:0000256" key="5">
    <source>
        <dbReference type="ARBA" id="ARBA00022722"/>
    </source>
</evidence>
<feature type="compositionally biased region" description="Low complexity" evidence="9">
    <location>
        <begin position="28"/>
        <end position="37"/>
    </location>
</feature>
<dbReference type="Gene3D" id="1.10.340.70">
    <property type="match status" value="1"/>
</dbReference>
<dbReference type="GO" id="GO:0003676">
    <property type="term" value="F:nucleic acid binding"/>
    <property type="evidence" value="ECO:0007669"/>
    <property type="project" value="InterPro"/>
</dbReference>
<dbReference type="EC" id="2.7.7.49" evidence="1"/>
<keyword evidence="13" id="KW-1185">Reference proteome</keyword>
<dbReference type="PANTHER" id="PTHR37984">
    <property type="entry name" value="PROTEIN CBG26694"/>
    <property type="match status" value="1"/>
</dbReference>
<evidence type="ECO:0000256" key="1">
    <source>
        <dbReference type="ARBA" id="ARBA00012493"/>
    </source>
</evidence>
<dbReference type="GO" id="GO:0003964">
    <property type="term" value="F:RNA-directed DNA polymerase activity"/>
    <property type="evidence" value="ECO:0007669"/>
    <property type="project" value="UniProtKB-KW"/>
</dbReference>
<evidence type="ECO:0000256" key="8">
    <source>
        <dbReference type="ARBA" id="ARBA00022918"/>
    </source>
</evidence>
<feature type="region of interest" description="Disordered" evidence="9">
    <location>
        <begin position="1800"/>
        <end position="1873"/>
    </location>
</feature>
<feature type="domain" description="Reverse transcriptase" evidence="10">
    <location>
        <begin position="1165"/>
        <end position="1366"/>
    </location>
</feature>
<dbReference type="PROSITE" id="PS50878">
    <property type="entry name" value="RT_POL"/>
    <property type="match status" value="1"/>
</dbReference>
<dbReference type="InterPro" id="IPR041588">
    <property type="entry name" value="Integrase_H2C2"/>
</dbReference>
<feature type="compositionally biased region" description="Low complexity" evidence="9">
    <location>
        <begin position="1813"/>
        <end position="1827"/>
    </location>
</feature>
<feature type="region of interest" description="Disordered" evidence="9">
    <location>
        <begin position="126"/>
        <end position="228"/>
    </location>
</feature>
<feature type="compositionally biased region" description="Acidic residues" evidence="9">
    <location>
        <begin position="185"/>
        <end position="196"/>
    </location>
</feature>
<comment type="caution">
    <text evidence="12">The sequence shown here is derived from an EMBL/GenBank/DDBJ whole genome shotgun (WGS) entry which is preliminary data.</text>
</comment>
<proteinExistence type="predicted"/>
<feature type="domain" description="Integrase catalytic" evidence="11">
    <location>
        <begin position="2019"/>
        <end position="2189"/>
    </location>
</feature>
<dbReference type="Proteomes" id="UP000198211">
    <property type="component" value="Unassembled WGS sequence"/>
</dbReference>
<evidence type="ECO:0000313" key="13">
    <source>
        <dbReference type="Proteomes" id="UP000198211"/>
    </source>
</evidence>
<feature type="compositionally biased region" description="Low complexity" evidence="9">
    <location>
        <begin position="197"/>
        <end position="206"/>
    </location>
</feature>
<keyword evidence="8" id="KW-0695">RNA-directed DNA polymerase</keyword>
<dbReference type="GO" id="GO:0008233">
    <property type="term" value="F:peptidase activity"/>
    <property type="evidence" value="ECO:0007669"/>
    <property type="project" value="UniProtKB-KW"/>
</dbReference>
<evidence type="ECO:0000256" key="2">
    <source>
        <dbReference type="ARBA" id="ARBA00022670"/>
    </source>
</evidence>
<evidence type="ECO:0000256" key="7">
    <source>
        <dbReference type="ARBA" id="ARBA00022801"/>
    </source>
</evidence>
<evidence type="ECO:0000256" key="6">
    <source>
        <dbReference type="ARBA" id="ARBA00022759"/>
    </source>
</evidence>
<keyword evidence="4" id="KW-0548">Nucleotidyltransferase</keyword>
<dbReference type="Gene3D" id="3.30.420.10">
    <property type="entry name" value="Ribonuclease H-like superfamily/Ribonuclease H"/>
    <property type="match status" value="1"/>
</dbReference>
<evidence type="ECO:0000259" key="11">
    <source>
        <dbReference type="PROSITE" id="PS50994"/>
    </source>
</evidence>
<dbReference type="InterPro" id="IPR021109">
    <property type="entry name" value="Peptidase_aspartic_dom_sf"/>
</dbReference>
<feature type="compositionally biased region" description="Basic and acidic residues" evidence="9">
    <location>
        <begin position="75"/>
        <end position="92"/>
    </location>
</feature>
<keyword evidence="7" id="KW-0378">Hydrolase</keyword>
<dbReference type="FunFam" id="3.10.10.10:FF:000007">
    <property type="entry name" value="Retrovirus-related Pol polyprotein from transposon 17.6-like Protein"/>
    <property type="match status" value="1"/>
</dbReference>
<protein>
    <recommendedName>
        <fullName evidence="1">RNA-directed DNA polymerase</fullName>
        <ecNumber evidence="1">2.7.7.49</ecNumber>
    </recommendedName>
</protein>
<evidence type="ECO:0000256" key="3">
    <source>
        <dbReference type="ARBA" id="ARBA00022679"/>
    </source>
</evidence>
<feature type="compositionally biased region" description="Low complexity" evidence="9">
    <location>
        <begin position="1849"/>
        <end position="1863"/>
    </location>
</feature>
<dbReference type="Pfam" id="PF17921">
    <property type="entry name" value="Integrase_H2C2"/>
    <property type="match status" value="1"/>
</dbReference>
<dbReference type="InterPro" id="IPR043502">
    <property type="entry name" value="DNA/RNA_pol_sf"/>
</dbReference>
<evidence type="ECO:0000259" key="10">
    <source>
        <dbReference type="PROSITE" id="PS50878"/>
    </source>
</evidence>
<feature type="region of interest" description="Disordered" evidence="9">
    <location>
        <begin position="716"/>
        <end position="739"/>
    </location>
</feature>
<keyword evidence="5" id="KW-0540">Nuclease</keyword>
<dbReference type="FunFam" id="3.10.20.370:FF:000001">
    <property type="entry name" value="Retrovirus-related Pol polyprotein from transposon 17.6-like protein"/>
    <property type="match status" value="1"/>
</dbReference>
<dbReference type="SUPFAM" id="SSF53098">
    <property type="entry name" value="Ribonuclease H-like"/>
    <property type="match status" value="1"/>
</dbReference>
<dbReference type="Pfam" id="PF00665">
    <property type="entry name" value="rve"/>
    <property type="match status" value="1"/>
</dbReference>
<dbReference type="InterPro" id="IPR050951">
    <property type="entry name" value="Retrovirus_Pol_polyprotein"/>
</dbReference>
<reference evidence="13" key="1">
    <citation type="submission" date="2017-03" db="EMBL/GenBank/DDBJ databases">
        <title>Phytopthora megakarya and P. palmivora, two closely related causual agents of cacao black pod achieved similar genome size and gene model numbers by different mechanisms.</title>
        <authorList>
            <person name="Ali S."/>
            <person name="Shao J."/>
            <person name="Larry D.J."/>
            <person name="Kronmiller B."/>
            <person name="Shen D."/>
            <person name="Strem M.D."/>
            <person name="Melnick R.L."/>
            <person name="Guiltinan M.J."/>
            <person name="Tyler B.M."/>
            <person name="Meinhardt L.W."/>
            <person name="Bailey B.A."/>
        </authorList>
    </citation>
    <scope>NUCLEOTIDE SEQUENCE [LARGE SCALE GENOMIC DNA]</scope>
    <source>
        <strain evidence="13">zdho120</strain>
    </source>
</reference>
<name>A0A225WIE2_9STRA</name>
<feature type="region of interest" description="Disordered" evidence="9">
    <location>
        <begin position="533"/>
        <end position="575"/>
    </location>
</feature>
<feature type="compositionally biased region" description="Basic residues" evidence="9">
    <location>
        <begin position="792"/>
        <end position="811"/>
    </location>
</feature>
<feature type="compositionally biased region" description="Basic and acidic residues" evidence="9">
    <location>
        <begin position="563"/>
        <end position="575"/>
    </location>
</feature>
<dbReference type="EMBL" id="NBNE01000874">
    <property type="protein sequence ID" value="OWZ16767.1"/>
    <property type="molecule type" value="Genomic_DNA"/>
</dbReference>
<dbReference type="SUPFAM" id="SSF50630">
    <property type="entry name" value="Acid proteases"/>
    <property type="match status" value="1"/>
</dbReference>
<dbReference type="PANTHER" id="PTHR37984:SF5">
    <property type="entry name" value="PROTEIN NYNRIN-LIKE"/>
    <property type="match status" value="1"/>
</dbReference>
<dbReference type="OrthoDB" id="129867at2759"/>
<feature type="compositionally biased region" description="Low complexity" evidence="9">
    <location>
        <begin position="160"/>
        <end position="169"/>
    </location>
</feature>
<dbReference type="PROSITE" id="PS50994">
    <property type="entry name" value="INTEGRASE"/>
    <property type="match status" value="1"/>
</dbReference>
<dbReference type="Gene3D" id="3.10.20.370">
    <property type="match status" value="1"/>
</dbReference>
<feature type="compositionally biased region" description="Basic residues" evidence="9">
    <location>
        <begin position="547"/>
        <end position="558"/>
    </location>
</feature>
<evidence type="ECO:0000256" key="9">
    <source>
        <dbReference type="SAM" id="MobiDB-lite"/>
    </source>
</evidence>
<dbReference type="CDD" id="cd01647">
    <property type="entry name" value="RT_LTR"/>
    <property type="match status" value="1"/>
</dbReference>
<dbReference type="Gene3D" id="3.10.10.10">
    <property type="entry name" value="HIV Type 1 Reverse Transcriptase, subunit A, domain 1"/>
    <property type="match status" value="1"/>
</dbReference>
<dbReference type="Gene3D" id="3.30.70.270">
    <property type="match status" value="1"/>
</dbReference>
<dbReference type="InterPro" id="IPR043128">
    <property type="entry name" value="Rev_trsase/Diguanyl_cyclase"/>
</dbReference>
<feature type="region of interest" description="Disordered" evidence="9">
    <location>
        <begin position="28"/>
        <end position="97"/>
    </location>
</feature>
<evidence type="ECO:0000313" key="12">
    <source>
        <dbReference type="EMBL" id="OWZ16767.1"/>
    </source>
</evidence>
<dbReference type="CDD" id="cd09274">
    <property type="entry name" value="RNase_HI_RT_Ty3"/>
    <property type="match status" value="1"/>
</dbReference>
<dbReference type="InterPro" id="IPR000477">
    <property type="entry name" value="RT_dom"/>
</dbReference>
<dbReference type="GO" id="GO:0006508">
    <property type="term" value="P:proteolysis"/>
    <property type="evidence" value="ECO:0007669"/>
    <property type="project" value="UniProtKB-KW"/>
</dbReference>
<accession>A0A225WIE2</accession>